<feature type="chain" id="PRO_5037198334" evidence="5">
    <location>
        <begin position="34"/>
        <end position="353"/>
    </location>
</feature>
<sequence length="353" mass="36403">MASHRVKRSIGSAVAVGLLSVALAAAPTGPAVADPVALPPGNASDAMQQLTTLARESEQINESLHNAQIDLDKKVEAQKAADAKLAADQDLVKVEQAKIAEYQPVIDRIAVATYQGARPNRLFAVLTSDSPQQMLDQMSALDVLGTEAASDVAEFQKAITAAAAAEQASKLSVEAAKAASEQAKAVSADLQKKQSELQVAIAGVTQAWGALSGAEQAMLVGSAFPPGFDPSVLLQGLIPGSGTGALQAAITRIGSPYVWGAAGPNSFDCSGLVVWAYKQVGKTLPRSSQAQMSAGTPVDKNDLQPGDVVGFYSDASHVGIYAGNGNVLHASTFGVPVAISPMGSYPYYGARRY</sequence>
<feature type="domain" description="NlpC/P60" evidence="6">
    <location>
        <begin position="239"/>
        <end position="353"/>
    </location>
</feature>
<keyword evidence="8" id="KW-1185">Reference proteome</keyword>
<dbReference type="EMBL" id="JAEMNV010000008">
    <property type="protein sequence ID" value="MBJ8341762.1"/>
    <property type="molecule type" value="Genomic_DNA"/>
</dbReference>
<dbReference type="InterPro" id="IPR038765">
    <property type="entry name" value="Papain-like_cys_pep_sf"/>
</dbReference>
<dbReference type="Gene3D" id="3.90.1720.10">
    <property type="entry name" value="endopeptidase domain like (from Nostoc punctiforme)"/>
    <property type="match status" value="1"/>
</dbReference>
<evidence type="ECO:0000313" key="8">
    <source>
        <dbReference type="Proteomes" id="UP000655868"/>
    </source>
</evidence>
<evidence type="ECO:0000256" key="5">
    <source>
        <dbReference type="SAM" id="SignalP"/>
    </source>
</evidence>
<keyword evidence="4" id="KW-0788">Thiol protease</keyword>
<dbReference type="PANTHER" id="PTHR47359">
    <property type="entry name" value="PEPTIDOGLYCAN DL-ENDOPEPTIDASE CWLO"/>
    <property type="match status" value="1"/>
</dbReference>
<dbReference type="PROSITE" id="PS51935">
    <property type="entry name" value="NLPC_P60"/>
    <property type="match status" value="1"/>
</dbReference>
<comment type="similarity">
    <text evidence="1">Belongs to the peptidase C40 family.</text>
</comment>
<feature type="signal peptide" evidence="5">
    <location>
        <begin position="1"/>
        <end position="33"/>
    </location>
</feature>
<evidence type="ECO:0000256" key="2">
    <source>
        <dbReference type="ARBA" id="ARBA00022670"/>
    </source>
</evidence>
<dbReference type="GO" id="GO:0008234">
    <property type="term" value="F:cysteine-type peptidase activity"/>
    <property type="evidence" value="ECO:0007669"/>
    <property type="project" value="UniProtKB-KW"/>
</dbReference>
<dbReference type="AlphaFoldDB" id="A0A934U5W1"/>
<proteinExistence type="inferred from homology"/>
<evidence type="ECO:0000256" key="3">
    <source>
        <dbReference type="ARBA" id="ARBA00022801"/>
    </source>
</evidence>
<dbReference type="Pfam" id="PF00877">
    <property type="entry name" value="NLPC_P60"/>
    <property type="match status" value="1"/>
</dbReference>
<dbReference type="InterPro" id="IPR000064">
    <property type="entry name" value="NLP_P60_dom"/>
</dbReference>
<keyword evidence="3" id="KW-0378">Hydrolase</keyword>
<dbReference type="InterPro" id="IPR051794">
    <property type="entry name" value="PG_Endopeptidase_C40"/>
</dbReference>
<dbReference type="SUPFAM" id="SSF54001">
    <property type="entry name" value="Cysteine proteinases"/>
    <property type="match status" value="1"/>
</dbReference>
<keyword evidence="2" id="KW-0645">Protease</keyword>
<dbReference type="Proteomes" id="UP000655868">
    <property type="component" value="Unassembled WGS sequence"/>
</dbReference>
<name>A0A934U5W1_9NOCA</name>
<evidence type="ECO:0000313" key="7">
    <source>
        <dbReference type="EMBL" id="MBJ8341762.1"/>
    </source>
</evidence>
<keyword evidence="5" id="KW-0732">Signal</keyword>
<gene>
    <name evidence="7" type="ORF">JGU71_23020</name>
</gene>
<reference evidence="7" key="1">
    <citation type="submission" date="2020-12" db="EMBL/GenBank/DDBJ databases">
        <title>Antrihabitans popcorni sp. nov. and Antrihabitans auranticaus sp. nov., isolated from a larva cave.</title>
        <authorList>
            <person name="Lee S.D."/>
            <person name="Kim I.S."/>
        </authorList>
    </citation>
    <scope>NUCLEOTIDE SEQUENCE</scope>
    <source>
        <strain evidence="7">YC3-6</strain>
    </source>
</reference>
<dbReference type="GO" id="GO:0006508">
    <property type="term" value="P:proteolysis"/>
    <property type="evidence" value="ECO:0007669"/>
    <property type="project" value="UniProtKB-KW"/>
</dbReference>
<protein>
    <submittedName>
        <fullName evidence="7">C40 family peptidase</fullName>
    </submittedName>
</protein>
<comment type="caution">
    <text evidence="7">The sequence shown here is derived from an EMBL/GenBank/DDBJ whole genome shotgun (WGS) entry which is preliminary data.</text>
</comment>
<accession>A0A934U5W1</accession>
<dbReference type="RefSeq" id="WP_199706831.1">
    <property type="nucleotide sequence ID" value="NZ_JAEMNV010000008.1"/>
</dbReference>
<evidence type="ECO:0000259" key="6">
    <source>
        <dbReference type="PROSITE" id="PS51935"/>
    </source>
</evidence>
<organism evidence="7 8">
    <name type="scientific">Antrihabitans stalagmiti</name>
    <dbReference type="NCBI Taxonomy" id="2799499"/>
    <lineage>
        <taxon>Bacteria</taxon>
        <taxon>Bacillati</taxon>
        <taxon>Actinomycetota</taxon>
        <taxon>Actinomycetes</taxon>
        <taxon>Mycobacteriales</taxon>
        <taxon>Nocardiaceae</taxon>
        <taxon>Antrihabitans</taxon>
    </lineage>
</organism>
<evidence type="ECO:0000256" key="1">
    <source>
        <dbReference type="ARBA" id="ARBA00007074"/>
    </source>
</evidence>
<evidence type="ECO:0000256" key="4">
    <source>
        <dbReference type="ARBA" id="ARBA00022807"/>
    </source>
</evidence>
<dbReference type="PANTHER" id="PTHR47359:SF3">
    <property type="entry name" value="NLP_P60 DOMAIN-CONTAINING PROTEIN-RELATED"/>
    <property type="match status" value="1"/>
</dbReference>